<evidence type="ECO:0008006" key="11">
    <source>
        <dbReference type="Google" id="ProtNLM"/>
    </source>
</evidence>
<keyword evidence="8" id="KW-0472">Membrane</keyword>
<evidence type="ECO:0000256" key="7">
    <source>
        <dbReference type="ARBA" id="ARBA00023033"/>
    </source>
</evidence>
<comment type="subcellular location">
    <subcellularLocation>
        <location evidence="2">Endoplasmic reticulum membrane</location>
    </subcellularLocation>
</comment>
<keyword evidence="10" id="KW-1185">Reference proteome</keyword>
<dbReference type="InterPro" id="IPR001128">
    <property type="entry name" value="Cyt_P450"/>
</dbReference>
<dbReference type="PANTHER" id="PTHR24291">
    <property type="entry name" value="CYTOCHROME P450 FAMILY 4"/>
    <property type="match status" value="1"/>
</dbReference>
<dbReference type="AlphaFoldDB" id="A0A8X6XJS1"/>
<evidence type="ECO:0000256" key="5">
    <source>
        <dbReference type="ARBA" id="ARBA00022824"/>
    </source>
</evidence>
<name>A0A8X6XJS1_9ARAC</name>
<keyword evidence="4" id="KW-0479">Metal-binding</keyword>
<dbReference type="InterPro" id="IPR050196">
    <property type="entry name" value="Cytochrome_P450_Monoox"/>
</dbReference>
<sequence>MESLRALAKCDSHSKTETESLLRITLGASFERPIFHRRRRQSRSGYLRGYDTTAMALSWALYCLGRHPEIQQKVQEELDGIFEDDIDRNIVRQKFAMIEDRAGSRSEKISRYFFGSSGQSINSQHDDKKCQAFMPAF</sequence>
<dbReference type="GO" id="GO:0005506">
    <property type="term" value="F:iron ion binding"/>
    <property type="evidence" value="ECO:0007669"/>
    <property type="project" value="InterPro"/>
</dbReference>
<gene>
    <name evidence="9" type="ORF">TNIN_340611</name>
</gene>
<dbReference type="Proteomes" id="UP000886998">
    <property type="component" value="Unassembled WGS sequence"/>
</dbReference>
<evidence type="ECO:0000256" key="6">
    <source>
        <dbReference type="ARBA" id="ARBA00023004"/>
    </source>
</evidence>
<dbReference type="GO" id="GO:0016705">
    <property type="term" value="F:oxidoreductase activity, acting on paired donors, with incorporation or reduction of molecular oxygen"/>
    <property type="evidence" value="ECO:0007669"/>
    <property type="project" value="InterPro"/>
</dbReference>
<evidence type="ECO:0000313" key="9">
    <source>
        <dbReference type="EMBL" id="GFY55193.1"/>
    </source>
</evidence>
<protein>
    <recommendedName>
        <fullName evidence="11">Cytochrome P450</fullName>
    </recommendedName>
</protein>
<dbReference type="GO" id="GO:0005789">
    <property type="term" value="C:endoplasmic reticulum membrane"/>
    <property type="evidence" value="ECO:0007669"/>
    <property type="project" value="UniProtKB-SubCell"/>
</dbReference>
<comment type="similarity">
    <text evidence="3">Belongs to the cytochrome P450 family.</text>
</comment>
<accession>A0A8X6XJS1</accession>
<dbReference type="SUPFAM" id="SSF48264">
    <property type="entry name" value="Cytochrome P450"/>
    <property type="match status" value="1"/>
</dbReference>
<dbReference type="InterPro" id="IPR036396">
    <property type="entry name" value="Cyt_P450_sf"/>
</dbReference>
<dbReference type="OrthoDB" id="1470350at2759"/>
<evidence type="ECO:0000256" key="2">
    <source>
        <dbReference type="ARBA" id="ARBA00004586"/>
    </source>
</evidence>
<dbReference type="PANTHER" id="PTHR24291:SF189">
    <property type="entry name" value="CYTOCHROME P450 4C3-RELATED"/>
    <property type="match status" value="1"/>
</dbReference>
<dbReference type="EMBL" id="BMAV01010254">
    <property type="protein sequence ID" value="GFY55193.1"/>
    <property type="molecule type" value="Genomic_DNA"/>
</dbReference>
<keyword evidence="7" id="KW-0560">Oxidoreductase</keyword>
<dbReference type="GO" id="GO:0004497">
    <property type="term" value="F:monooxygenase activity"/>
    <property type="evidence" value="ECO:0007669"/>
    <property type="project" value="UniProtKB-KW"/>
</dbReference>
<evidence type="ECO:0000256" key="1">
    <source>
        <dbReference type="ARBA" id="ARBA00001971"/>
    </source>
</evidence>
<reference evidence="9" key="1">
    <citation type="submission" date="2020-08" db="EMBL/GenBank/DDBJ databases">
        <title>Multicomponent nature underlies the extraordinary mechanical properties of spider dragline silk.</title>
        <authorList>
            <person name="Kono N."/>
            <person name="Nakamura H."/>
            <person name="Mori M."/>
            <person name="Yoshida Y."/>
            <person name="Ohtoshi R."/>
            <person name="Malay A.D."/>
            <person name="Moran D.A.P."/>
            <person name="Tomita M."/>
            <person name="Numata K."/>
            <person name="Arakawa K."/>
        </authorList>
    </citation>
    <scope>NUCLEOTIDE SEQUENCE</scope>
</reference>
<evidence type="ECO:0000256" key="8">
    <source>
        <dbReference type="ARBA" id="ARBA00023136"/>
    </source>
</evidence>
<organism evidence="9 10">
    <name type="scientific">Trichonephila inaurata madagascariensis</name>
    <dbReference type="NCBI Taxonomy" id="2747483"/>
    <lineage>
        <taxon>Eukaryota</taxon>
        <taxon>Metazoa</taxon>
        <taxon>Ecdysozoa</taxon>
        <taxon>Arthropoda</taxon>
        <taxon>Chelicerata</taxon>
        <taxon>Arachnida</taxon>
        <taxon>Araneae</taxon>
        <taxon>Araneomorphae</taxon>
        <taxon>Entelegynae</taxon>
        <taxon>Araneoidea</taxon>
        <taxon>Nephilidae</taxon>
        <taxon>Trichonephila</taxon>
        <taxon>Trichonephila inaurata</taxon>
    </lineage>
</organism>
<keyword evidence="6" id="KW-0408">Iron</keyword>
<evidence type="ECO:0000256" key="3">
    <source>
        <dbReference type="ARBA" id="ARBA00010617"/>
    </source>
</evidence>
<dbReference type="Pfam" id="PF00067">
    <property type="entry name" value="p450"/>
    <property type="match status" value="1"/>
</dbReference>
<keyword evidence="5" id="KW-0256">Endoplasmic reticulum</keyword>
<proteinExistence type="inferred from homology"/>
<dbReference type="Gene3D" id="1.10.630.10">
    <property type="entry name" value="Cytochrome P450"/>
    <property type="match status" value="1"/>
</dbReference>
<keyword evidence="4" id="KW-0349">Heme</keyword>
<comment type="cofactor">
    <cofactor evidence="1">
        <name>heme</name>
        <dbReference type="ChEBI" id="CHEBI:30413"/>
    </cofactor>
</comment>
<comment type="caution">
    <text evidence="9">The sequence shown here is derived from an EMBL/GenBank/DDBJ whole genome shotgun (WGS) entry which is preliminary data.</text>
</comment>
<dbReference type="GO" id="GO:0020037">
    <property type="term" value="F:heme binding"/>
    <property type="evidence" value="ECO:0007669"/>
    <property type="project" value="InterPro"/>
</dbReference>
<keyword evidence="7" id="KW-0503">Monooxygenase</keyword>
<evidence type="ECO:0000256" key="4">
    <source>
        <dbReference type="ARBA" id="ARBA00022617"/>
    </source>
</evidence>
<evidence type="ECO:0000313" key="10">
    <source>
        <dbReference type="Proteomes" id="UP000886998"/>
    </source>
</evidence>